<dbReference type="InParanoid" id="A0A409WVL8"/>
<accession>A0A409WVL8</accession>
<dbReference type="Proteomes" id="UP000284842">
    <property type="component" value="Unassembled WGS sequence"/>
</dbReference>
<reference evidence="1 2" key="1">
    <citation type="journal article" date="2018" name="Evol. Lett.">
        <title>Horizontal gene cluster transfer increased hallucinogenic mushroom diversity.</title>
        <authorList>
            <person name="Reynolds H.T."/>
            <person name="Vijayakumar V."/>
            <person name="Gluck-Thaler E."/>
            <person name="Korotkin H.B."/>
            <person name="Matheny P.B."/>
            <person name="Slot J.C."/>
        </authorList>
    </citation>
    <scope>NUCLEOTIDE SEQUENCE [LARGE SCALE GENOMIC DNA]</scope>
    <source>
        <strain evidence="1 2">2629</strain>
    </source>
</reference>
<gene>
    <name evidence="1" type="ORF">CVT24_005063</name>
</gene>
<comment type="caution">
    <text evidence="1">The sequence shown here is derived from an EMBL/GenBank/DDBJ whole genome shotgun (WGS) entry which is preliminary data.</text>
</comment>
<evidence type="ECO:0000313" key="2">
    <source>
        <dbReference type="Proteomes" id="UP000284842"/>
    </source>
</evidence>
<evidence type="ECO:0000313" key="1">
    <source>
        <dbReference type="EMBL" id="PPQ82585.1"/>
    </source>
</evidence>
<proteinExistence type="predicted"/>
<organism evidence="1 2">
    <name type="scientific">Panaeolus cyanescens</name>
    <dbReference type="NCBI Taxonomy" id="181874"/>
    <lineage>
        <taxon>Eukaryota</taxon>
        <taxon>Fungi</taxon>
        <taxon>Dikarya</taxon>
        <taxon>Basidiomycota</taxon>
        <taxon>Agaricomycotina</taxon>
        <taxon>Agaricomycetes</taxon>
        <taxon>Agaricomycetidae</taxon>
        <taxon>Agaricales</taxon>
        <taxon>Agaricineae</taxon>
        <taxon>Galeropsidaceae</taxon>
        <taxon>Panaeolus</taxon>
    </lineage>
</organism>
<dbReference type="AlphaFoldDB" id="A0A409WVL8"/>
<keyword evidence="2" id="KW-1185">Reference proteome</keyword>
<sequence>MEDIINPDTSIKEKEATFHSVTKIALDHTPYRNTVILPYHIFDNQLLKLCHRHDYLCMATSPLDGAQDAKVPAWLIELDLLPTHRSREAQNYASNASLDPMTARVAYISSNRPNEIAIVDFA</sequence>
<name>A0A409WVL8_9AGAR</name>
<dbReference type="EMBL" id="NHTK01005140">
    <property type="protein sequence ID" value="PPQ82585.1"/>
    <property type="molecule type" value="Genomic_DNA"/>
</dbReference>
<protein>
    <submittedName>
        <fullName evidence="1">Uncharacterized protein</fullName>
    </submittedName>
</protein>